<dbReference type="EMBL" id="AODE01000026">
    <property type="protein sequence ID" value="EUJ27367.1"/>
    <property type="molecule type" value="Genomic_DNA"/>
</dbReference>
<reference evidence="4 5" key="1">
    <citation type="journal article" date="2014" name="Int. J. Syst. Evol. Microbiol.">
        <title>Listeria floridensis sp. nov., Listeria aquatica sp. nov., Listeria cornellensis sp. nov., Listeria riparia sp. nov. and Listeria grandensis sp. nov., from agricultural and natural environments.</title>
        <authorList>
            <person name="den Bakker H.C."/>
            <person name="Warchocki S."/>
            <person name="Wright E.M."/>
            <person name="Allred A.F."/>
            <person name="Ahlstrom C."/>
            <person name="Manuel C.S."/>
            <person name="Stasiewicz M.J."/>
            <person name="Burrell A."/>
            <person name="Roof S."/>
            <person name="Strawn L."/>
            <person name="Fortes E.D."/>
            <person name="Nightingale K.K."/>
            <person name="Kephart D."/>
            <person name="Wiedmann M."/>
        </authorList>
    </citation>
    <scope>NUCLEOTIDE SEQUENCE [LARGE SCALE GENOMIC DNA]</scope>
    <source>
        <strain evidence="5">FSL F6-969</strain>
    </source>
</reference>
<dbReference type="Pfam" id="PF16729">
    <property type="entry name" value="DUF5067"/>
    <property type="match status" value="1"/>
</dbReference>
<gene>
    <name evidence="4" type="ORF">PCORN_13597</name>
</gene>
<comment type="caution">
    <text evidence="4">The sequence shown here is derived from an EMBL/GenBank/DDBJ whole genome shotgun (WGS) entry which is preliminary data.</text>
</comment>
<dbReference type="STRING" id="1265820.PCORN_13597"/>
<dbReference type="PATRIC" id="fig|1265820.5.peg.2680"/>
<dbReference type="Gene3D" id="2.60.40.1240">
    <property type="match status" value="1"/>
</dbReference>
<sequence length="191" mass="21294">MNKKFLLTGVALTTLLLASCGEEDTKASNDYNSTPEEAKAKSEELEKEYAEAEKISPKFENDILKNSELQIKITNHKVIKPGEKGNEYGEKPVIAFWYDITNISGADVTPMNWISLIQAFQDNNPDSINELNVGSLPDDQFLDSQSEKIKIGGTVKSAVSYELDDETTPVELVYSDVVSDKEYGRISYNLK</sequence>
<keyword evidence="1" id="KW-0732">Signal</keyword>
<feature type="domain" description="DUF5067" evidence="3">
    <location>
        <begin position="48"/>
        <end position="175"/>
    </location>
</feature>
<proteinExistence type="predicted"/>
<name>W7BN96_9LIST</name>
<evidence type="ECO:0000313" key="5">
    <source>
        <dbReference type="Proteomes" id="UP000019254"/>
    </source>
</evidence>
<evidence type="ECO:0000313" key="4">
    <source>
        <dbReference type="EMBL" id="EUJ27367.1"/>
    </source>
</evidence>
<feature type="region of interest" description="Disordered" evidence="2">
    <location>
        <begin position="23"/>
        <end position="44"/>
    </location>
</feature>
<keyword evidence="5" id="KW-1185">Reference proteome</keyword>
<dbReference type="PROSITE" id="PS51257">
    <property type="entry name" value="PROKAR_LIPOPROTEIN"/>
    <property type="match status" value="1"/>
</dbReference>
<dbReference type="InterPro" id="IPR029050">
    <property type="entry name" value="Immunoprotect_excell_Ig-like"/>
</dbReference>
<organism evidence="4 5">
    <name type="scientific">Listeria cornellensis FSL F6-0969</name>
    <dbReference type="NCBI Taxonomy" id="1265820"/>
    <lineage>
        <taxon>Bacteria</taxon>
        <taxon>Bacillati</taxon>
        <taxon>Bacillota</taxon>
        <taxon>Bacilli</taxon>
        <taxon>Bacillales</taxon>
        <taxon>Listeriaceae</taxon>
        <taxon>Listeria</taxon>
    </lineage>
</organism>
<accession>W7BN96</accession>
<dbReference type="RefSeq" id="WP_036080782.1">
    <property type="nucleotide sequence ID" value="NZ_AODE01000026.1"/>
</dbReference>
<dbReference type="AlphaFoldDB" id="W7BN96"/>
<dbReference type="OrthoDB" id="2190227at2"/>
<dbReference type="InterPro" id="IPR031989">
    <property type="entry name" value="DUF5067"/>
</dbReference>
<evidence type="ECO:0000256" key="1">
    <source>
        <dbReference type="ARBA" id="ARBA00022729"/>
    </source>
</evidence>
<evidence type="ECO:0000259" key="3">
    <source>
        <dbReference type="Pfam" id="PF16729"/>
    </source>
</evidence>
<dbReference type="Proteomes" id="UP000019254">
    <property type="component" value="Unassembled WGS sequence"/>
</dbReference>
<evidence type="ECO:0000256" key="2">
    <source>
        <dbReference type="SAM" id="MobiDB-lite"/>
    </source>
</evidence>
<protein>
    <recommendedName>
        <fullName evidence="3">DUF5067 domain-containing protein</fullName>
    </recommendedName>
</protein>